<dbReference type="GO" id="GO:0006511">
    <property type="term" value="P:ubiquitin-dependent protein catabolic process"/>
    <property type="evidence" value="ECO:0007669"/>
    <property type="project" value="TreeGrafter"/>
</dbReference>
<dbReference type="PROSITE" id="PS50181">
    <property type="entry name" value="FBOX"/>
    <property type="match status" value="1"/>
</dbReference>
<gene>
    <name evidence="6" type="primary">FBXO10</name>
    <name evidence="6" type="synonym">LOC108925700</name>
</gene>
<keyword evidence="2" id="KW-0677">Repeat</keyword>
<dbReference type="Pfam" id="PF12937">
    <property type="entry name" value="F-box-like"/>
    <property type="match status" value="1"/>
</dbReference>
<dbReference type="InterPro" id="IPR036047">
    <property type="entry name" value="F-box-like_dom_sf"/>
</dbReference>
<feature type="domain" description="F-box" evidence="5">
    <location>
        <begin position="1"/>
        <end position="48"/>
    </location>
</feature>
<dbReference type="SUPFAM" id="SSF51126">
    <property type="entry name" value="Pectin lyase-like"/>
    <property type="match status" value="4"/>
</dbReference>
<dbReference type="PANTHER" id="PTHR22990">
    <property type="entry name" value="F-BOX ONLY PROTEIN"/>
    <property type="match status" value="1"/>
</dbReference>
<dbReference type="InterPro" id="IPR022441">
    <property type="entry name" value="Para_beta_helix_rpt-2"/>
</dbReference>
<evidence type="ECO:0000256" key="3">
    <source>
        <dbReference type="ARBA" id="ARBA00022786"/>
    </source>
</evidence>
<dbReference type="InterPro" id="IPR012334">
    <property type="entry name" value="Pectin_lyas_fold"/>
</dbReference>
<evidence type="ECO:0000256" key="4">
    <source>
        <dbReference type="SAM" id="MobiDB-lite"/>
    </source>
</evidence>
<dbReference type="GeneTree" id="ENSGT00530000063425"/>
<dbReference type="InterPro" id="IPR039448">
    <property type="entry name" value="Beta_helix"/>
</dbReference>
<dbReference type="Proteomes" id="UP000694397">
    <property type="component" value="Chromosome 16"/>
</dbReference>
<evidence type="ECO:0000256" key="1">
    <source>
        <dbReference type="ARBA" id="ARBA00004906"/>
    </source>
</evidence>
<dbReference type="SUPFAM" id="SSF81383">
    <property type="entry name" value="F-box domain"/>
    <property type="match status" value="1"/>
</dbReference>
<reference evidence="6" key="3">
    <citation type="submission" date="2025-09" db="UniProtKB">
        <authorList>
            <consortium name="Ensembl"/>
        </authorList>
    </citation>
    <scope>IDENTIFICATION</scope>
</reference>
<feature type="region of interest" description="Disordered" evidence="4">
    <location>
        <begin position="280"/>
        <end position="304"/>
    </location>
</feature>
<dbReference type="SMART" id="SM00256">
    <property type="entry name" value="FBOX"/>
    <property type="match status" value="1"/>
</dbReference>
<reference evidence="6" key="2">
    <citation type="submission" date="2025-08" db="UniProtKB">
        <authorList>
            <consortium name="Ensembl"/>
        </authorList>
    </citation>
    <scope>IDENTIFICATION</scope>
</reference>
<accession>A0A8C9QSY4</accession>
<evidence type="ECO:0000259" key="5">
    <source>
        <dbReference type="PROSITE" id="PS50181"/>
    </source>
</evidence>
<dbReference type="InterPro" id="IPR006626">
    <property type="entry name" value="PbH1"/>
</dbReference>
<dbReference type="InterPro" id="IPR051550">
    <property type="entry name" value="SCF-Subunits/Alg-Epimerases"/>
</dbReference>
<dbReference type="Gene3D" id="1.20.1280.50">
    <property type="match status" value="1"/>
</dbReference>
<dbReference type="Gene3D" id="2.160.20.10">
    <property type="entry name" value="Single-stranded right-handed beta-helix, Pectin lyase-like"/>
    <property type="match status" value="3"/>
</dbReference>
<organism evidence="6 7">
    <name type="scientific">Scleropages formosus</name>
    <name type="common">Asian bonytongue</name>
    <name type="synonym">Osteoglossum formosum</name>
    <dbReference type="NCBI Taxonomy" id="113540"/>
    <lineage>
        <taxon>Eukaryota</taxon>
        <taxon>Metazoa</taxon>
        <taxon>Chordata</taxon>
        <taxon>Craniata</taxon>
        <taxon>Vertebrata</taxon>
        <taxon>Euteleostomi</taxon>
        <taxon>Actinopterygii</taxon>
        <taxon>Neopterygii</taxon>
        <taxon>Teleostei</taxon>
        <taxon>Osteoglossocephala</taxon>
        <taxon>Osteoglossomorpha</taxon>
        <taxon>Osteoglossiformes</taxon>
        <taxon>Osteoglossidae</taxon>
        <taxon>Scleropages</taxon>
    </lineage>
</organism>
<dbReference type="InterPro" id="IPR011050">
    <property type="entry name" value="Pectin_lyase_fold/virulence"/>
</dbReference>
<dbReference type="InterPro" id="IPR001810">
    <property type="entry name" value="F-box_dom"/>
</dbReference>
<keyword evidence="7" id="KW-1185">Reference proteome</keyword>
<evidence type="ECO:0000256" key="2">
    <source>
        <dbReference type="ARBA" id="ARBA00022737"/>
    </source>
</evidence>
<evidence type="ECO:0000313" key="7">
    <source>
        <dbReference type="Proteomes" id="UP000694397"/>
    </source>
</evidence>
<reference evidence="6 7" key="1">
    <citation type="submission" date="2019-04" db="EMBL/GenBank/DDBJ databases">
        <authorList>
            <consortium name="Wellcome Sanger Institute Data Sharing"/>
        </authorList>
    </citation>
    <scope>NUCLEOTIDE SEQUENCE [LARGE SCALE GENOMIC DNA]</scope>
</reference>
<evidence type="ECO:0000313" key="6">
    <source>
        <dbReference type="Ensembl" id="ENSSFOP00015003671.2"/>
    </source>
</evidence>
<dbReference type="SMART" id="SM00710">
    <property type="entry name" value="PbH1"/>
    <property type="match status" value="17"/>
</dbReference>
<comment type="pathway">
    <text evidence="1">Protein modification; protein ubiquitination.</text>
</comment>
<dbReference type="Pfam" id="PF13229">
    <property type="entry name" value="Beta_helix"/>
    <property type="match status" value="2"/>
</dbReference>
<dbReference type="OrthoDB" id="427974at2759"/>
<dbReference type="NCBIfam" id="TIGR03804">
    <property type="entry name" value="para_beta_helix"/>
    <property type="match status" value="1"/>
</dbReference>
<dbReference type="Ensembl" id="ENSSFOT00015003733.2">
    <property type="protein sequence ID" value="ENSSFOP00015003671.2"/>
    <property type="gene ID" value="ENSSFOG00015002305.2"/>
</dbReference>
<protein>
    <submittedName>
        <fullName evidence="6">F-box protein 10</fullName>
    </submittedName>
</protein>
<proteinExistence type="predicted"/>
<sequence length="925" mass="100107">MDVCSLPVELFRAILAYLSLADLGRCGTVCRAWRELILGLDKTLWRQLFWRRPEWRHPSWPIRPHEEPPSWREALRKNLQATRIWSLHAPELDPSSCLHLFRRRKECRLWHVGAGCEHKTLRGALGAAGAYDRVLLHPGVYEEQAEVVLKVPVEVIGNGKFGEVTLLVSIDQQCPTARFCNLVLMPPWFSPVIYKTSSGHVQLDSCNLEGGQLQIRGPGTCLVRFCSFGRAGGASFQGVSLSLLENCDFSGSNASSVTVEGAPVLDRNWAWKHLSVLARSSTPNPTAAEEGNRKEERTNGTNPPCVAAAQEEEWMKKGGHKRRRCWECREDFVVKGSCSESEPSEEEDGACDEGDSLLVGAYTLSHDHHSLAHLLTKPQGWSCSGPSMETPGIRTLQQELQLDQEASLLASSIQGCVLRGCLFRDGKGGVLACNGGRARLEGNAFRGLHCGVRCVQNARIVMLRNEVCGCWASGVFLRLSAQGLIAENDIHTNGEAGLDIRKGANSIVLCNRIHGGLRSGIVVLGNGKASIRSNKIYGNKEAGIYILYKGNPVVRGNHVFQGQAAGIAVCENGRGLIVDNVIEENQWGGVDVRRGGDPVLRNNFICHGYSDGVVLGDRSRGLVEGNHIYCNKGCGVWVMSSSLTQVSGNHITHNGMYGVAVFCHKDEDGAERGAGGSDHSFSGEGELLTWEGNLEIEDEPPLFRRPISITLVESNCVSHNGGAGLYVRSNEALNVVGNAVHSNLGAGVSVLQSDLPAHLLANCIASNSHAGVTVETGCCVELRGNGIYDNGGHGVSCRGDGQIVENDVVGNGGCGIRLMESNDIRVLRNRVQPLRGCGIAVLGEVKGAVENNTLFQSSPRSSKPLLYQDPSNSTCLLSNNTLRACSSWRSAHSHLLARPITTTDRISARVESAFPNRASIVCAIL</sequence>
<dbReference type="PANTHER" id="PTHR22990:SF15">
    <property type="entry name" value="F-BOX ONLY PROTEIN 10"/>
    <property type="match status" value="1"/>
</dbReference>
<keyword evidence="3" id="KW-0833">Ubl conjugation pathway</keyword>
<name>A0A8C9QSY4_SCLFO</name>
<dbReference type="AlphaFoldDB" id="A0A8C9QSY4"/>
<dbReference type="GO" id="GO:0042981">
    <property type="term" value="P:regulation of apoptotic process"/>
    <property type="evidence" value="ECO:0007669"/>
    <property type="project" value="TreeGrafter"/>
</dbReference>